<dbReference type="Gene3D" id="2.120.10.80">
    <property type="entry name" value="Kelch-type beta propeller"/>
    <property type="match status" value="1"/>
</dbReference>
<dbReference type="SUPFAM" id="SSF117281">
    <property type="entry name" value="Kelch motif"/>
    <property type="match status" value="1"/>
</dbReference>
<accession>A0AAV4GU29</accession>
<proteinExistence type="predicted"/>
<dbReference type="SMART" id="SM00875">
    <property type="entry name" value="BACK"/>
    <property type="match status" value="1"/>
</dbReference>
<dbReference type="InterPro" id="IPR006652">
    <property type="entry name" value="Kelch_1"/>
</dbReference>
<protein>
    <submittedName>
        <fullName evidence="5">Kelch-like protein 26</fullName>
    </submittedName>
</protein>
<dbReference type="Pfam" id="PF00651">
    <property type="entry name" value="BTB"/>
    <property type="match status" value="1"/>
</dbReference>
<feature type="compositionally biased region" description="Low complexity" evidence="3">
    <location>
        <begin position="530"/>
        <end position="570"/>
    </location>
</feature>
<dbReference type="EMBL" id="BMAT01005200">
    <property type="protein sequence ID" value="GFR89038.1"/>
    <property type="molecule type" value="Genomic_DNA"/>
</dbReference>
<dbReference type="InterPro" id="IPR000210">
    <property type="entry name" value="BTB/POZ_dom"/>
</dbReference>
<evidence type="ECO:0000313" key="5">
    <source>
        <dbReference type="EMBL" id="GFR89038.1"/>
    </source>
</evidence>
<dbReference type="PROSITE" id="PS50097">
    <property type="entry name" value="BTB"/>
    <property type="match status" value="1"/>
</dbReference>
<reference evidence="5 6" key="1">
    <citation type="journal article" date="2021" name="Elife">
        <title>Chloroplast acquisition without the gene transfer in kleptoplastic sea slugs, Plakobranchus ocellatus.</title>
        <authorList>
            <person name="Maeda T."/>
            <person name="Takahashi S."/>
            <person name="Yoshida T."/>
            <person name="Shimamura S."/>
            <person name="Takaki Y."/>
            <person name="Nagai Y."/>
            <person name="Toyoda A."/>
            <person name="Suzuki Y."/>
            <person name="Arimoto A."/>
            <person name="Ishii H."/>
            <person name="Satoh N."/>
            <person name="Nishiyama T."/>
            <person name="Hasebe M."/>
            <person name="Maruyama T."/>
            <person name="Minagawa J."/>
            <person name="Obokata J."/>
            <person name="Shigenobu S."/>
        </authorList>
    </citation>
    <scope>NUCLEOTIDE SEQUENCE [LARGE SCALE GENOMIC DNA]</scope>
</reference>
<dbReference type="SUPFAM" id="SSF54695">
    <property type="entry name" value="POZ domain"/>
    <property type="match status" value="1"/>
</dbReference>
<evidence type="ECO:0000256" key="2">
    <source>
        <dbReference type="ARBA" id="ARBA00022737"/>
    </source>
</evidence>
<evidence type="ECO:0000259" key="4">
    <source>
        <dbReference type="PROSITE" id="PS50097"/>
    </source>
</evidence>
<dbReference type="PANTHER" id="PTHR45632">
    <property type="entry name" value="LD33804P"/>
    <property type="match status" value="1"/>
</dbReference>
<dbReference type="Pfam" id="PF07707">
    <property type="entry name" value="BACK"/>
    <property type="match status" value="1"/>
</dbReference>
<dbReference type="InterPro" id="IPR015915">
    <property type="entry name" value="Kelch-typ_b-propeller"/>
</dbReference>
<dbReference type="SMART" id="SM00225">
    <property type="entry name" value="BTB"/>
    <property type="match status" value="1"/>
</dbReference>
<dbReference type="AlphaFoldDB" id="A0AAV4GU29"/>
<evidence type="ECO:0000256" key="1">
    <source>
        <dbReference type="ARBA" id="ARBA00022441"/>
    </source>
</evidence>
<dbReference type="Proteomes" id="UP000762676">
    <property type="component" value="Unassembled WGS sequence"/>
</dbReference>
<dbReference type="InterPro" id="IPR011333">
    <property type="entry name" value="SKP1/BTB/POZ_sf"/>
</dbReference>
<keyword evidence="2" id="KW-0677">Repeat</keyword>
<sequence>MSEVQKVKADGYSDSVVRHFQKLRAENELCDFKVVAQGRVFEVHRALLAATSDFFRVMFKGRMAESNQDTVDLKGVSADGLQQIIEFIYSGEMTLSGENLTEVIHTASHLQVSSAIDVCSCYIKSLLTFESYKDLLSIADTYSLDSVLQHWDSMIQERFMEFCGTQAFLQMDGQKLTHHIGQNTLRLPSEYQLFLNLDKWFRFQPSRITQDSAAILGNVRFGLMTEQELTEVRESSLIKKCPVGQQLVSKGFHYHLDCRKGHPTIDDSCKVRAQRPSIIMVHLGTSQVPFLITAFNHDTKTFYNLYGDVNGIRECRVAAVDNFAYICRVVDFGGGSLMSSLFRFDPRHLVGQELLPMRRLRSEFCFVAHQRKLYAFGGATETFVILDSVECYDVATNTWEELPALQNPTHSMAAVSHGTRIFLSGGVTGADRQIVATFCSYDPAARRYEAWPSMFYPRRLHDMIAHKSKIYALGGITRQDIPLYGQTPIESFDLSSNQWTILSSTLGGRSVGHYLLLDKNSDAAEKAVIGPGSSSSTGCASSATPSSSGPAGTSNPALASSSSASSASTSRGGDAGQSATSPDEPSILSLGHEHHSATEEEMWLYQPSSDSWSKYARAPQRMSLNSALGTQLLINFGLDKVATKIIKDKS</sequence>
<dbReference type="InterPro" id="IPR011705">
    <property type="entry name" value="BACK"/>
</dbReference>
<name>A0AAV4GU29_9GAST</name>
<feature type="region of interest" description="Disordered" evidence="3">
    <location>
        <begin position="528"/>
        <end position="593"/>
    </location>
</feature>
<keyword evidence="6" id="KW-1185">Reference proteome</keyword>
<evidence type="ECO:0000256" key="3">
    <source>
        <dbReference type="SAM" id="MobiDB-lite"/>
    </source>
</evidence>
<dbReference type="SMART" id="SM00612">
    <property type="entry name" value="Kelch"/>
    <property type="match status" value="4"/>
</dbReference>
<dbReference type="Gene3D" id="1.25.40.420">
    <property type="match status" value="1"/>
</dbReference>
<dbReference type="Gene3D" id="3.30.710.10">
    <property type="entry name" value="Potassium Channel Kv1.1, Chain A"/>
    <property type="match status" value="1"/>
</dbReference>
<organism evidence="5 6">
    <name type="scientific">Elysia marginata</name>
    <dbReference type="NCBI Taxonomy" id="1093978"/>
    <lineage>
        <taxon>Eukaryota</taxon>
        <taxon>Metazoa</taxon>
        <taxon>Spiralia</taxon>
        <taxon>Lophotrochozoa</taxon>
        <taxon>Mollusca</taxon>
        <taxon>Gastropoda</taxon>
        <taxon>Heterobranchia</taxon>
        <taxon>Euthyneura</taxon>
        <taxon>Panpulmonata</taxon>
        <taxon>Sacoglossa</taxon>
        <taxon>Placobranchoidea</taxon>
        <taxon>Plakobranchidae</taxon>
        <taxon>Elysia</taxon>
    </lineage>
</organism>
<keyword evidence="1" id="KW-0880">Kelch repeat</keyword>
<dbReference type="PANTHER" id="PTHR45632:SF3">
    <property type="entry name" value="KELCH-LIKE PROTEIN 32"/>
    <property type="match status" value="1"/>
</dbReference>
<comment type="caution">
    <text evidence="5">The sequence shown here is derived from an EMBL/GenBank/DDBJ whole genome shotgun (WGS) entry which is preliminary data.</text>
</comment>
<feature type="domain" description="BTB" evidence="4">
    <location>
        <begin position="30"/>
        <end position="97"/>
    </location>
</feature>
<dbReference type="Pfam" id="PF01344">
    <property type="entry name" value="Kelch_1"/>
    <property type="match status" value="1"/>
</dbReference>
<gene>
    <name evidence="5" type="ORF">ElyMa_002532900</name>
</gene>
<evidence type="ECO:0000313" key="6">
    <source>
        <dbReference type="Proteomes" id="UP000762676"/>
    </source>
</evidence>